<proteinExistence type="predicted"/>
<dbReference type="GO" id="GO:0016651">
    <property type="term" value="F:oxidoreductase activity, acting on NAD(P)H"/>
    <property type="evidence" value="ECO:0007669"/>
    <property type="project" value="TreeGrafter"/>
</dbReference>
<reference evidence="4 5" key="1">
    <citation type="journal article" date="1991" name="Int. J. Syst. Bacteriol.">
        <title>Description of the erythromycin-producing bacterium Arthrobacter sp. strain NRRL B-3381 as Aeromicrobium erythreum gen. nov., sp. nov.</title>
        <authorList>
            <person name="Miller E.S."/>
            <person name="Woese C.R."/>
            <person name="Brenner S."/>
        </authorList>
    </citation>
    <scope>NUCLEOTIDE SEQUENCE [LARGE SCALE GENOMIC DNA]</scope>
    <source>
        <strain evidence="4 5">AR18</strain>
    </source>
</reference>
<evidence type="ECO:0000313" key="4">
    <source>
        <dbReference type="EMBL" id="ALX06097.1"/>
    </source>
</evidence>
<sequence>MRAVVVPEPGGVEALQVVDVETPEPGPGEVLVRVTAAGVNRADLMQRQGFYDPPEGATHVLGLECSGDVVALGEGVSEYTVGEHVVALLSGGGYAEYVAVPVGQVAMAPRDIDLVDAAGLMEVAATVWSNVFMMAKLQHGETLLVHGGASGIGTMAIQLAKAFGARVVVTVGSEEKAAFCRDLGADLVVNYRETDFVDALDEAGLKADVILDIIGAKYLDQNVRALNTAGRLVVIGLQGGVKGELNLNRLLMKRAAVMATSLRARPTQEKAAIVSAMVAQVWPLVAEGTVRPIIHARLPLEQVRDAHQLLEDSSHTGKVLLTL</sequence>
<dbReference type="STRING" id="2041.AERYTH_16025"/>
<evidence type="ECO:0000256" key="1">
    <source>
        <dbReference type="ARBA" id="ARBA00022857"/>
    </source>
</evidence>
<gene>
    <name evidence="4" type="ORF">AERYTH_16025</name>
</gene>
<organism evidence="4 5">
    <name type="scientific">Aeromicrobium erythreum</name>
    <dbReference type="NCBI Taxonomy" id="2041"/>
    <lineage>
        <taxon>Bacteria</taxon>
        <taxon>Bacillati</taxon>
        <taxon>Actinomycetota</taxon>
        <taxon>Actinomycetes</taxon>
        <taxon>Propionibacteriales</taxon>
        <taxon>Nocardioidaceae</taxon>
        <taxon>Aeromicrobium</taxon>
    </lineage>
</organism>
<dbReference type="Gene3D" id="3.40.50.720">
    <property type="entry name" value="NAD(P)-binding Rossmann-like Domain"/>
    <property type="match status" value="1"/>
</dbReference>
<keyword evidence="1" id="KW-0521">NADP</keyword>
<dbReference type="Proteomes" id="UP000067689">
    <property type="component" value="Chromosome"/>
</dbReference>
<dbReference type="PATRIC" id="fig|2041.4.peg.3347"/>
<name>A0A0U4BLX6_9ACTN</name>
<evidence type="ECO:0000259" key="3">
    <source>
        <dbReference type="SMART" id="SM00829"/>
    </source>
</evidence>
<dbReference type="GO" id="GO:0070402">
    <property type="term" value="F:NADPH binding"/>
    <property type="evidence" value="ECO:0007669"/>
    <property type="project" value="TreeGrafter"/>
</dbReference>
<dbReference type="SMART" id="SM00829">
    <property type="entry name" value="PKS_ER"/>
    <property type="match status" value="1"/>
</dbReference>
<accession>A0A0U4BLX6</accession>
<dbReference type="InterPro" id="IPR011032">
    <property type="entry name" value="GroES-like_sf"/>
</dbReference>
<dbReference type="Pfam" id="PF00107">
    <property type="entry name" value="ADH_zinc_N"/>
    <property type="match status" value="1"/>
</dbReference>
<dbReference type="Pfam" id="PF08240">
    <property type="entry name" value="ADH_N"/>
    <property type="match status" value="1"/>
</dbReference>
<evidence type="ECO:0000256" key="2">
    <source>
        <dbReference type="ARBA" id="ARBA00023002"/>
    </source>
</evidence>
<dbReference type="PANTHER" id="PTHR48106">
    <property type="entry name" value="QUINONE OXIDOREDUCTASE PIG3-RELATED"/>
    <property type="match status" value="1"/>
</dbReference>
<dbReference type="Gene3D" id="3.90.180.10">
    <property type="entry name" value="Medium-chain alcohol dehydrogenases, catalytic domain"/>
    <property type="match status" value="1"/>
</dbReference>
<keyword evidence="2" id="KW-0560">Oxidoreductase</keyword>
<dbReference type="InterPro" id="IPR020843">
    <property type="entry name" value="ER"/>
</dbReference>
<dbReference type="InterPro" id="IPR036291">
    <property type="entry name" value="NAD(P)-bd_dom_sf"/>
</dbReference>
<dbReference type="EMBL" id="CP011502">
    <property type="protein sequence ID" value="ALX06097.1"/>
    <property type="molecule type" value="Genomic_DNA"/>
</dbReference>
<dbReference type="AlphaFoldDB" id="A0A0U4BLX6"/>
<dbReference type="InterPro" id="IPR014189">
    <property type="entry name" value="Quinone_OxRdtase_PIG3"/>
</dbReference>
<dbReference type="OrthoDB" id="9780520at2"/>
<dbReference type="PANTHER" id="PTHR48106:SF8">
    <property type="entry name" value="OS02G0805600 PROTEIN"/>
    <property type="match status" value="1"/>
</dbReference>
<evidence type="ECO:0000313" key="5">
    <source>
        <dbReference type="Proteomes" id="UP000067689"/>
    </source>
</evidence>
<dbReference type="InterPro" id="IPR013154">
    <property type="entry name" value="ADH-like_N"/>
</dbReference>
<dbReference type="SUPFAM" id="SSF50129">
    <property type="entry name" value="GroES-like"/>
    <property type="match status" value="1"/>
</dbReference>
<feature type="domain" description="Enoyl reductase (ER)" evidence="3">
    <location>
        <begin position="10"/>
        <end position="321"/>
    </location>
</feature>
<keyword evidence="5" id="KW-1185">Reference proteome</keyword>
<dbReference type="KEGG" id="aer:AERYTH_16025"/>
<dbReference type="SUPFAM" id="SSF51735">
    <property type="entry name" value="NAD(P)-binding Rossmann-fold domains"/>
    <property type="match status" value="1"/>
</dbReference>
<protein>
    <submittedName>
        <fullName evidence="4">NADPH:quinone oxidoreductase</fullName>
    </submittedName>
</protein>
<dbReference type="RefSeq" id="WP_067860711.1">
    <property type="nucleotide sequence ID" value="NZ_CP011502.1"/>
</dbReference>
<dbReference type="NCBIfam" id="TIGR02824">
    <property type="entry name" value="quinone_pig3"/>
    <property type="match status" value="1"/>
</dbReference>
<dbReference type="InterPro" id="IPR013149">
    <property type="entry name" value="ADH-like_C"/>
</dbReference>
<dbReference type="CDD" id="cd05276">
    <property type="entry name" value="p53_inducible_oxidoreductase"/>
    <property type="match status" value="1"/>
</dbReference>